<dbReference type="Pfam" id="PF13458">
    <property type="entry name" value="Peripla_BP_6"/>
    <property type="match status" value="1"/>
</dbReference>
<dbReference type="InterPro" id="IPR028082">
    <property type="entry name" value="Peripla_BP_I"/>
</dbReference>
<dbReference type="RefSeq" id="WP_068729436.1">
    <property type="nucleotide sequence ID" value="NZ_LVYV01000001.1"/>
</dbReference>
<dbReference type="GO" id="GO:0006865">
    <property type="term" value="P:amino acid transport"/>
    <property type="evidence" value="ECO:0007669"/>
    <property type="project" value="UniProtKB-KW"/>
</dbReference>
<dbReference type="EMBL" id="LVYV01000001">
    <property type="protein sequence ID" value="KZD25307.1"/>
    <property type="molecule type" value="Genomic_DNA"/>
</dbReference>
<evidence type="ECO:0000259" key="4">
    <source>
        <dbReference type="Pfam" id="PF13458"/>
    </source>
</evidence>
<dbReference type="OrthoDB" id="9762849at2"/>
<keyword evidence="3" id="KW-0813">Transport</keyword>
<dbReference type="PROSITE" id="PS51318">
    <property type="entry name" value="TAT"/>
    <property type="match status" value="1"/>
</dbReference>
<name>A0A164AU50_9BRAD</name>
<reference evidence="5 6" key="1">
    <citation type="submission" date="2016-03" db="EMBL/GenBank/DDBJ databases">
        <title>Microsymbionts genomes from the relict species Vavilovia formosa (Stev.) Fed.</title>
        <authorList>
            <person name="Kopat V."/>
            <person name="Chirak E."/>
            <person name="Kimeklis A."/>
            <person name="Andronov E."/>
        </authorList>
    </citation>
    <scope>NUCLEOTIDE SEQUENCE [LARGE SCALE GENOMIC DNA]</scope>
    <source>
        <strain evidence="5 6">Vaf07</strain>
    </source>
</reference>
<sequence length="419" mass="46060">MDRRQFLKNTTAAVAAAGVGAAPWRSAQAQASPIKIGLLAPLTGVVASGGKEMVEGVQFYLDQVKNEMGGRKVELVIEDDASNPDTALQKARRLVEQGNCHMLIGNLLANTGLAVANYVKGTGTPYFIPIIAADDLTQRARIKNVIRVAGYSASAFTHPFGDWALKQGYKKIATISQDYTFGHEQCGGLAQVFTEGGGQIVQQFWHPLNTADFSPYLGQLADLKVDAIFAMETGADSTRLIQQYASFGLKEKTPLLMAMNGTDQSVIRTMGPECEGIIAAAHFAEGSDVPTTAKFEKDYEAKYGKIPSLYGFSMYSGMMWIDAALKKMGGKVEDRETFIDTVLKTELDNSPLGKIVKFDDYGNPIYDVYIRKVVKRADGKYWNVPIETYPNVSQFWKYDPATYLKQPPYSRTFQGIKKT</sequence>
<evidence type="ECO:0000256" key="1">
    <source>
        <dbReference type="ARBA" id="ARBA00010062"/>
    </source>
</evidence>
<dbReference type="InterPro" id="IPR006311">
    <property type="entry name" value="TAT_signal"/>
</dbReference>
<feature type="domain" description="Leucine-binding protein" evidence="4">
    <location>
        <begin position="33"/>
        <end position="375"/>
    </location>
</feature>
<dbReference type="InterPro" id="IPR051010">
    <property type="entry name" value="BCAA_transport"/>
</dbReference>
<dbReference type="CDD" id="cd06332">
    <property type="entry name" value="PBP1_aromatic_compounds-like"/>
    <property type="match status" value="1"/>
</dbReference>
<accession>A0A164AU50</accession>
<protein>
    <recommendedName>
        <fullName evidence="4">Leucine-binding protein domain-containing protein</fullName>
    </recommendedName>
</protein>
<dbReference type="Gene3D" id="3.40.50.2300">
    <property type="match status" value="2"/>
</dbReference>
<gene>
    <name evidence="5" type="ORF">A4A58_02335</name>
</gene>
<dbReference type="InterPro" id="IPR019546">
    <property type="entry name" value="TAT_signal_bac_arc"/>
</dbReference>
<proteinExistence type="inferred from homology"/>
<keyword evidence="3" id="KW-0029">Amino-acid transport</keyword>
<keyword evidence="2" id="KW-0732">Signal</keyword>
<dbReference type="NCBIfam" id="TIGR01409">
    <property type="entry name" value="TAT_signal_seq"/>
    <property type="match status" value="1"/>
</dbReference>
<dbReference type="SUPFAM" id="SSF53822">
    <property type="entry name" value="Periplasmic binding protein-like I"/>
    <property type="match status" value="1"/>
</dbReference>
<evidence type="ECO:0000313" key="6">
    <source>
        <dbReference type="Proteomes" id="UP000076574"/>
    </source>
</evidence>
<evidence type="ECO:0000256" key="3">
    <source>
        <dbReference type="ARBA" id="ARBA00022970"/>
    </source>
</evidence>
<comment type="similarity">
    <text evidence="1">Belongs to the leucine-binding protein family.</text>
</comment>
<dbReference type="AlphaFoldDB" id="A0A164AU50"/>
<organism evidence="5 6">
    <name type="scientific">Tardiphaga robiniae</name>
    <dbReference type="NCBI Taxonomy" id="943830"/>
    <lineage>
        <taxon>Bacteria</taxon>
        <taxon>Pseudomonadati</taxon>
        <taxon>Pseudomonadota</taxon>
        <taxon>Alphaproteobacteria</taxon>
        <taxon>Hyphomicrobiales</taxon>
        <taxon>Nitrobacteraceae</taxon>
        <taxon>Tardiphaga</taxon>
    </lineage>
</organism>
<keyword evidence="6" id="KW-1185">Reference proteome</keyword>
<dbReference type="STRING" id="943830.A4A58_02335"/>
<dbReference type="PANTHER" id="PTHR30483">
    <property type="entry name" value="LEUCINE-SPECIFIC-BINDING PROTEIN"/>
    <property type="match status" value="1"/>
</dbReference>
<dbReference type="PANTHER" id="PTHR30483:SF6">
    <property type="entry name" value="PERIPLASMIC BINDING PROTEIN OF ABC TRANSPORTER FOR NATURAL AMINO ACIDS"/>
    <property type="match status" value="1"/>
</dbReference>
<dbReference type="InterPro" id="IPR028081">
    <property type="entry name" value="Leu-bd"/>
</dbReference>
<evidence type="ECO:0000313" key="5">
    <source>
        <dbReference type="EMBL" id="KZD25307.1"/>
    </source>
</evidence>
<evidence type="ECO:0000256" key="2">
    <source>
        <dbReference type="ARBA" id="ARBA00022729"/>
    </source>
</evidence>
<comment type="caution">
    <text evidence="5">The sequence shown here is derived from an EMBL/GenBank/DDBJ whole genome shotgun (WGS) entry which is preliminary data.</text>
</comment>
<dbReference type="Proteomes" id="UP000076574">
    <property type="component" value="Unassembled WGS sequence"/>
</dbReference>